<dbReference type="SUPFAM" id="SSF53790">
    <property type="entry name" value="Tetrapyrrole methylase"/>
    <property type="match status" value="1"/>
</dbReference>
<evidence type="ECO:0000256" key="5">
    <source>
        <dbReference type="ARBA" id="ARBA00022691"/>
    </source>
</evidence>
<dbReference type="GO" id="GO:0004851">
    <property type="term" value="F:uroporphyrin-III C-methyltransferase activity"/>
    <property type="evidence" value="ECO:0007669"/>
    <property type="project" value="UniProtKB-EC"/>
</dbReference>
<evidence type="ECO:0000256" key="6">
    <source>
        <dbReference type="ARBA" id="ARBA00023244"/>
    </source>
</evidence>
<dbReference type="InterPro" id="IPR006366">
    <property type="entry name" value="CobA/CysG_C"/>
</dbReference>
<dbReference type="Gene3D" id="3.40.1010.10">
    <property type="entry name" value="Cobalt-precorrin-4 Transmethylase, Domain 1"/>
    <property type="match status" value="1"/>
</dbReference>
<gene>
    <name evidence="10" type="primary">cobA</name>
    <name evidence="10" type="ORF">L2A60_17055</name>
</gene>
<dbReference type="InterPro" id="IPR050161">
    <property type="entry name" value="Siro_Cobalamin_biosynth"/>
</dbReference>
<name>A0ABS9E051_9PROT</name>
<dbReference type="NCBIfam" id="NF004790">
    <property type="entry name" value="PRK06136.1"/>
    <property type="match status" value="1"/>
</dbReference>
<dbReference type="InterPro" id="IPR035996">
    <property type="entry name" value="4pyrrol_Methylase_sf"/>
</dbReference>
<dbReference type="EMBL" id="JAKGBZ010000049">
    <property type="protein sequence ID" value="MCF3948382.1"/>
    <property type="molecule type" value="Genomic_DNA"/>
</dbReference>
<keyword evidence="3 8" id="KW-0489">Methyltransferase</keyword>
<keyword evidence="11" id="KW-1185">Reference proteome</keyword>
<dbReference type="NCBIfam" id="TIGR01469">
    <property type="entry name" value="cobA_cysG_Cterm"/>
    <property type="match status" value="1"/>
</dbReference>
<comment type="caution">
    <text evidence="10">The sequence shown here is derived from an EMBL/GenBank/DDBJ whole genome shotgun (WGS) entry which is preliminary data.</text>
</comment>
<dbReference type="PROSITE" id="PS00840">
    <property type="entry name" value="SUMT_2"/>
    <property type="match status" value="1"/>
</dbReference>
<dbReference type="InterPro" id="IPR000878">
    <property type="entry name" value="4pyrrol_Mease"/>
</dbReference>
<dbReference type="Proteomes" id="UP001521209">
    <property type="component" value="Unassembled WGS sequence"/>
</dbReference>
<evidence type="ECO:0000256" key="1">
    <source>
        <dbReference type="ARBA" id="ARBA00005879"/>
    </source>
</evidence>
<evidence type="ECO:0000256" key="7">
    <source>
        <dbReference type="ARBA" id="ARBA00025705"/>
    </source>
</evidence>
<organism evidence="10 11">
    <name type="scientific">Acidiphilium iwatense</name>
    <dbReference type="NCBI Taxonomy" id="768198"/>
    <lineage>
        <taxon>Bacteria</taxon>
        <taxon>Pseudomonadati</taxon>
        <taxon>Pseudomonadota</taxon>
        <taxon>Alphaproteobacteria</taxon>
        <taxon>Acetobacterales</taxon>
        <taxon>Acidocellaceae</taxon>
        <taxon>Acidiphilium</taxon>
    </lineage>
</organism>
<dbReference type="PANTHER" id="PTHR45790:SF3">
    <property type="entry name" value="S-ADENOSYL-L-METHIONINE-DEPENDENT UROPORPHYRINOGEN III METHYLTRANSFERASE, CHLOROPLASTIC"/>
    <property type="match status" value="1"/>
</dbReference>
<dbReference type="GO" id="GO:0032259">
    <property type="term" value="P:methylation"/>
    <property type="evidence" value="ECO:0007669"/>
    <property type="project" value="UniProtKB-KW"/>
</dbReference>
<evidence type="ECO:0000313" key="11">
    <source>
        <dbReference type="Proteomes" id="UP001521209"/>
    </source>
</evidence>
<reference evidence="10 11" key="1">
    <citation type="submission" date="2022-01" db="EMBL/GenBank/DDBJ databases">
        <authorList>
            <person name="Won M."/>
            <person name="Kim S.-J."/>
            <person name="Kwon S.-W."/>
        </authorList>
    </citation>
    <scope>NUCLEOTIDE SEQUENCE [LARGE SCALE GENOMIC DNA]</scope>
    <source>
        <strain evidence="10 11">KCTC 23505</strain>
    </source>
</reference>
<sequence length="266" mass="27198">MAMTIRHPDFALGTVWLAGAGPGDPALLTLAALHAIATADVILHDALVSPEILALAPAATRLIPAGKRAHGEHTPQLAINAQLIALASAQHRVLRLKGGDPFVFGRGGEECLALAAAGIVFRVIPGISAGIGATTAACLPITHRGIARSVVFATGESGPDGAEVDFAGLARAADTLVLYMARAKFEAIAASLIEAGREPAEPVAFLLDATTPREEIIRTTLAEAPRIARTLRPAATLIVIGPVVGIGAMFATETAFPVPDTVSAQG</sequence>
<keyword evidence="6" id="KW-0627">Porphyrin biosynthesis</keyword>
<evidence type="ECO:0000256" key="2">
    <source>
        <dbReference type="ARBA" id="ARBA00012162"/>
    </source>
</evidence>
<evidence type="ECO:0000256" key="8">
    <source>
        <dbReference type="RuleBase" id="RU003960"/>
    </source>
</evidence>
<protein>
    <recommendedName>
        <fullName evidence="2">uroporphyrinogen-III C-methyltransferase</fullName>
        <ecNumber evidence="2">2.1.1.107</ecNumber>
    </recommendedName>
</protein>
<dbReference type="EC" id="2.1.1.107" evidence="2"/>
<dbReference type="PANTHER" id="PTHR45790">
    <property type="entry name" value="SIROHEME SYNTHASE-RELATED"/>
    <property type="match status" value="1"/>
</dbReference>
<keyword evidence="4 8" id="KW-0808">Transferase</keyword>
<dbReference type="InterPro" id="IPR014776">
    <property type="entry name" value="4pyrrole_Mease_sub2"/>
</dbReference>
<accession>A0ABS9E051</accession>
<dbReference type="InterPro" id="IPR014777">
    <property type="entry name" value="4pyrrole_Mease_sub1"/>
</dbReference>
<proteinExistence type="inferred from homology"/>
<dbReference type="Gene3D" id="3.30.950.10">
    <property type="entry name" value="Methyltransferase, Cobalt-precorrin-4 Transmethylase, Domain 2"/>
    <property type="match status" value="1"/>
</dbReference>
<comment type="pathway">
    <text evidence="7">Porphyrin-containing compound metabolism; siroheme biosynthesis; precorrin-2 from uroporphyrinogen III: step 1/1.</text>
</comment>
<dbReference type="InterPro" id="IPR003043">
    <property type="entry name" value="Uropor_MeTrfase_CS"/>
</dbReference>
<evidence type="ECO:0000313" key="10">
    <source>
        <dbReference type="EMBL" id="MCF3948382.1"/>
    </source>
</evidence>
<feature type="domain" description="Tetrapyrrole methylase" evidence="9">
    <location>
        <begin position="14"/>
        <end position="224"/>
    </location>
</feature>
<evidence type="ECO:0000259" key="9">
    <source>
        <dbReference type="Pfam" id="PF00590"/>
    </source>
</evidence>
<dbReference type="CDD" id="cd11642">
    <property type="entry name" value="SUMT"/>
    <property type="match status" value="1"/>
</dbReference>
<dbReference type="Pfam" id="PF00590">
    <property type="entry name" value="TP_methylase"/>
    <property type="match status" value="1"/>
</dbReference>
<comment type="similarity">
    <text evidence="1 8">Belongs to the precorrin methyltransferase family.</text>
</comment>
<dbReference type="RefSeq" id="WP_235705667.1">
    <property type="nucleotide sequence ID" value="NZ_JAKGBZ010000049.1"/>
</dbReference>
<evidence type="ECO:0000256" key="4">
    <source>
        <dbReference type="ARBA" id="ARBA00022679"/>
    </source>
</evidence>
<evidence type="ECO:0000256" key="3">
    <source>
        <dbReference type="ARBA" id="ARBA00022603"/>
    </source>
</evidence>
<keyword evidence="5" id="KW-0949">S-adenosyl-L-methionine</keyword>